<organism evidence="11 12">
    <name type="scientific">Ignelater luminosus</name>
    <name type="common">Cucubano</name>
    <name type="synonym">Pyrophorus luminosus</name>
    <dbReference type="NCBI Taxonomy" id="2038154"/>
    <lineage>
        <taxon>Eukaryota</taxon>
        <taxon>Metazoa</taxon>
        <taxon>Ecdysozoa</taxon>
        <taxon>Arthropoda</taxon>
        <taxon>Hexapoda</taxon>
        <taxon>Insecta</taxon>
        <taxon>Pterygota</taxon>
        <taxon>Neoptera</taxon>
        <taxon>Endopterygota</taxon>
        <taxon>Coleoptera</taxon>
        <taxon>Polyphaga</taxon>
        <taxon>Elateriformia</taxon>
        <taxon>Elateroidea</taxon>
        <taxon>Elateridae</taxon>
        <taxon>Agrypninae</taxon>
        <taxon>Pyrophorini</taxon>
        <taxon>Ignelater</taxon>
    </lineage>
</organism>
<dbReference type="InterPro" id="IPR000718">
    <property type="entry name" value="Peptidase_M13"/>
</dbReference>
<keyword evidence="7" id="KW-0862">Zinc</keyword>
<dbReference type="PRINTS" id="PR00786">
    <property type="entry name" value="NEPRILYSIN"/>
</dbReference>
<evidence type="ECO:0000259" key="9">
    <source>
        <dbReference type="Pfam" id="PF01431"/>
    </source>
</evidence>
<dbReference type="Proteomes" id="UP000801492">
    <property type="component" value="Unassembled WGS sequence"/>
</dbReference>
<dbReference type="PROSITE" id="PS51885">
    <property type="entry name" value="NEPRILYSIN"/>
    <property type="match status" value="1"/>
</dbReference>
<sequence>HIEEHGKKILTDLLKELGGWPVLEGNSWNDANFTWTDLLIKFRKLGLRIDSFIEMTVDPDPRNSSTYTIQLDQLKTGLLRDWLVTRSKLKPYLDLMVNVSVELGANRTRAQREFNESLEFEIKLAKFSLSPEERQDLTKLLNYMTIKELQEKFPKIPWLNYINGILHSEIKLRENDTVLVLVPSYFSSLEKLIENTPKRVLANYAIFRAVQDMISLLPKQMYRHFQTALQSLQGQSERPARWKHCSMTAHNKLPFLASSLYVQKYFDKDAKRKTVEMIKYLKGSFVEILKNIEWMDEITRQKALSKVSKMVDNVGYPGELFNGSLLEQYYKRLEFDESNYLKSFLNLNVHQTNKSFEKLSGKFNTTDWTEHADVADVGASYALSTNSINFPAGILQGIFFNKDRPNYMNFGAIGSVIGHEITHGFDELGKQYDPNGNVVNWWAAETETKFKNKTRCMVYQYGNYTVSQVNKT</sequence>
<evidence type="ECO:0000256" key="6">
    <source>
        <dbReference type="ARBA" id="ARBA00022801"/>
    </source>
</evidence>
<evidence type="ECO:0000313" key="11">
    <source>
        <dbReference type="EMBL" id="KAF2899680.1"/>
    </source>
</evidence>
<comment type="caution">
    <text evidence="11">The sequence shown here is derived from an EMBL/GenBank/DDBJ whole genome shotgun (WGS) entry which is preliminary data.</text>
</comment>
<dbReference type="GO" id="GO:0016485">
    <property type="term" value="P:protein processing"/>
    <property type="evidence" value="ECO:0007669"/>
    <property type="project" value="TreeGrafter"/>
</dbReference>
<dbReference type="GO" id="GO:0004222">
    <property type="term" value="F:metalloendopeptidase activity"/>
    <property type="evidence" value="ECO:0007669"/>
    <property type="project" value="InterPro"/>
</dbReference>
<dbReference type="OrthoDB" id="6475849at2759"/>
<dbReference type="Pfam" id="PF01431">
    <property type="entry name" value="Peptidase_M13"/>
    <property type="match status" value="1"/>
</dbReference>
<accession>A0A8K0DFE3</accession>
<keyword evidence="12" id="KW-1185">Reference proteome</keyword>
<comment type="similarity">
    <text evidence="3">Belongs to the peptidase M13 family.</text>
</comment>
<feature type="domain" description="Peptidase M13 C-terminal" evidence="9">
    <location>
        <begin position="379"/>
        <end position="468"/>
    </location>
</feature>
<keyword evidence="5" id="KW-0479">Metal-binding</keyword>
<evidence type="ECO:0000256" key="8">
    <source>
        <dbReference type="ARBA" id="ARBA00023049"/>
    </source>
</evidence>
<dbReference type="Pfam" id="PF05649">
    <property type="entry name" value="Peptidase_M13_N"/>
    <property type="match status" value="1"/>
</dbReference>
<feature type="non-terminal residue" evidence="11">
    <location>
        <position position="472"/>
    </location>
</feature>
<evidence type="ECO:0000256" key="7">
    <source>
        <dbReference type="ARBA" id="ARBA00022833"/>
    </source>
</evidence>
<dbReference type="InterPro" id="IPR042089">
    <property type="entry name" value="Peptidase_M13_dom_2"/>
</dbReference>
<dbReference type="InterPro" id="IPR008753">
    <property type="entry name" value="Peptidase_M13_N"/>
</dbReference>
<comment type="subcellular location">
    <subcellularLocation>
        <location evidence="2">Cell membrane</location>
        <topology evidence="2">Single-pass type II membrane protein</topology>
    </subcellularLocation>
</comment>
<keyword evidence="8" id="KW-0482">Metalloprotease</keyword>
<comment type="cofactor">
    <cofactor evidence="1">
        <name>Zn(2+)</name>
        <dbReference type="ChEBI" id="CHEBI:29105"/>
    </cofactor>
</comment>
<evidence type="ECO:0000256" key="3">
    <source>
        <dbReference type="ARBA" id="ARBA00007357"/>
    </source>
</evidence>
<gene>
    <name evidence="11" type="ORF">ILUMI_06498</name>
</gene>
<evidence type="ECO:0000256" key="2">
    <source>
        <dbReference type="ARBA" id="ARBA00004401"/>
    </source>
</evidence>
<dbReference type="AlphaFoldDB" id="A0A8K0DFE3"/>
<dbReference type="Gene3D" id="1.10.1380.10">
    <property type="entry name" value="Neutral endopeptidase , domain2"/>
    <property type="match status" value="1"/>
</dbReference>
<protein>
    <recommendedName>
        <fullName evidence="13">Membrane metalloendopeptidase</fullName>
    </recommendedName>
</protein>
<reference evidence="11" key="1">
    <citation type="submission" date="2019-08" db="EMBL/GenBank/DDBJ databases">
        <title>The genome of the North American firefly Photinus pyralis.</title>
        <authorList>
            <consortium name="Photinus pyralis genome working group"/>
            <person name="Fallon T.R."/>
            <person name="Sander Lower S.E."/>
            <person name="Weng J.-K."/>
        </authorList>
    </citation>
    <scope>NUCLEOTIDE SEQUENCE</scope>
    <source>
        <strain evidence="11">TRF0915ILg1</strain>
        <tissue evidence="11">Whole body</tissue>
    </source>
</reference>
<evidence type="ECO:0000256" key="1">
    <source>
        <dbReference type="ARBA" id="ARBA00001947"/>
    </source>
</evidence>
<evidence type="ECO:0000256" key="5">
    <source>
        <dbReference type="ARBA" id="ARBA00022723"/>
    </source>
</evidence>
<feature type="non-terminal residue" evidence="11">
    <location>
        <position position="1"/>
    </location>
</feature>
<feature type="domain" description="Peptidase M13 N-terminal" evidence="10">
    <location>
        <begin position="2"/>
        <end position="317"/>
    </location>
</feature>
<evidence type="ECO:0000259" key="10">
    <source>
        <dbReference type="Pfam" id="PF05649"/>
    </source>
</evidence>
<dbReference type="EMBL" id="VTPC01002687">
    <property type="protein sequence ID" value="KAF2899680.1"/>
    <property type="molecule type" value="Genomic_DNA"/>
</dbReference>
<keyword evidence="4" id="KW-0645">Protease</keyword>
<proteinExistence type="inferred from homology"/>
<dbReference type="GO" id="GO:0005886">
    <property type="term" value="C:plasma membrane"/>
    <property type="evidence" value="ECO:0007669"/>
    <property type="project" value="UniProtKB-SubCell"/>
</dbReference>
<dbReference type="SUPFAM" id="SSF55486">
    <property type="entry name" value="Metalloproteases ('zincins'), catalytic domain"/>
    <property type="match status" value="1"/>
</dbReference>
<dbReference type="InterPro" id="IPR018497">
    <property type="entry name" value="Peptidase_M13_C"/>
</dbReference>
<name>A0A8K0DFE3_IGNLU</name>
<keyword evidence="6" id="KW-0378">Hydrolase</keyword>
<evidence type="ECO:0008006" key="13">
    <source>
        <dbReference type="Google" id="ProtNLM"/>
    </source>
</evidence>
<dbReference type="PANTHER" id="PTHR11733:SF224">
    <property type="entry name" value="NEPRILYSIN-2"/>
    <property type="match status" value="1"/>
</dbReference>
<evidence type="ECO:0000256" key="4">
    <source>
        <dbReference type="ARBA" id="ARBA00022670"/>
    </source>
</evidence>
<dbReference type="GO" id="GO:0046872">
    <property type="term" value="F:metal ion binding"/>
    <property type="evidence" value="ECO:0007669"/>
    <property type="project" value="UniProtKB-KW"/>
</dbReference>
<dbReference type="CDD" id="cd08662">
    <property type="entry name" value="M13"/>
    <property type="match status" value="1"/>
</dbReference>
<evidence type="ECO:0000313" key="12">
    <source>
        <dbReference type="Proteomes" id="UP000801492"/>
    </source>
</evidence>
<dbReference type="PANTHER" id="PTHR11733">
    <property type="entry name" value="ZINC METALLOPROTEASE FAMILY M13 NEPRILYSIN-RELATED"/>
    <property type="match status" value="1"/>
</dbReference>